<feature type="compositionally biased region" description="Low complexity" evidence="5">
    <location>
        <begin position="496"/>
        <end position="506"/>
    </location>
</feature>
<evidence type="ECO:0000259" key="6">
    <source>
        <dbReference type="PROSITE" id="PS51898"/>
    </source>
</evidence>
<dbReference type="InterPro" id="IPR010998">
    <property type="entry name" value="Integrase_recombinase_N"/>
</dbReference>
<evidence type="ECO:0000256" key="4">
    <source>
        <dbReference type="SAM" id="Coils"/>
    </source>
</evidence>
<dbReference type="Proteomes" id="UP000320876">
    <property type="component" value="Unassembled WGS sequence"/>
</dbReference>
<keyword evidence="2" id="KW-0233">DNA recombination</keyword>
<protein>
    <submittedName>
        <fullName evidence="8">Site-specific recombinase XerD</fullName>
    </submittedName>
</protein>
<evidence type="ECO:0000256" key="5">
    <source>
        <dbReference type="SAM" id="MobiDB-lite"/>
    </source>
</evidence>
<sequence length="519" mass="58101">MKAGSVTRRCGCRDPKTGKQYGKACPQARKKGHGTWTIRQELAPTADDDRRLFRRTGYASADDAQKALDQVRALLAIPESDDAEGREHISALLVRVVANKEPIPDYEDTKRRLRTGQSLTSKTTVGEWLDQWMADENDEHRKATEASYESHVRLYLKPHLGEIRLDRLQVGHVVKMFQAIEDQNEAIQANNADRKALELQIKQTRRRAGKKRLRDKLGELPPYRRPVGPSSRQRIRATLRAALNDAIAQQWITFNAAAHVKITAKQPRPIVWTAERVEQWRQTGIRPSPVMVWTPEQTGQFLAHVAEDRLYALWHLLTFRGLRRGEACGLRPEDLNLDAGTLDVAKQLTEVDYEVAESDPKTDAGERTIALDAGTTEMLRTHRVRQARERLSWGPAWVDSGRVFTRENGEQLRPSWVTDRFAALAAEAGLPPIRLHDLRHGAATLALAGGAEMKTVQDMLGHSSITITSDVYTSVLPDVAREAAEAAARLIPRQVTGTDGHTSGTHHLTEPDQQSSTMA</sequence>
<dbReference type="PROSITE" id="PS51900">
    <property type="entry name" value="CB"/>
    <property type="match status" value="1"/>
</dbReference>
<evidence type="ECO:0000259" key="7">
    <source>
        <dbReference type="PROSITE" id="PS51900"/>
    </source>
</evidence>
<dbReference type="EMBL" id="VFML01000001">
    <property type="protein sequence ID" value="TQJ04268.1"/>
    <property type="molecule type" value="Genomic_DNA"/>
</dbReference>
<feature type="domain" description="Core-binding (CB)" evidence="7">
    <location>
        <begin position="119"/>
        <end position="247"/>
    </location>
</feature>
<dbReference type="Pfam" id="PF00589">
    <property type="entry name" value="Phage_integrase"/>
    <property type="match status" value="1"/>
</dbReference>
<reference evidence="8 9" key="1">
    <citation type="submission" date="2019-06" db="EMBL/GenBank/DDBJ databases">
        <title>Sequencing the genomes of 1000 actinobacteria strains.</title>
        <authorList>
            <person name="Klenk H.-P."/>
        </authorList>
    </citation>
    <scope>NUCLEOTIDE SEQUENCE [LARGE SCALE GENOMIC DNA]</scope>
    <source>
        <strain evidence="8 9">DSM 45679</strain>
    </source>
</reference>
<dbReference type="InterPro" id="IPR011010">
    <property type="entry name" value="DNA_brk_join_enz"/>
</dbReference>
<proteinExistence type="predicted"/>
<keyword evidence="9" id="KW-1185">Reference proteome</keyword>
<dbReference type="CDD" id="cd01189">
    <property type="entry name" value="INT_ICEBs1_C_like"/>
    <property type="match status" value="1"/>
</dbReference>
<dbReference type="GO" id="GO:0003677">
    <property type="term" value="F:DNA binding"/>
    <property type="evidence" value="ECO:0007669"/>
    <property type="project" value="UniProtKB-UniRule"/>
</dbReference>
<dbReference type="GO" id="GO:0006310">
    <property type="term" value="P:DNA recombination"/>
    <property type="evidence" value="ECO:0007669"/>
    <property type="project" value="UniProtKB-KW"/>
</dbReference>
<gene>
    <name evidence="8" type="ORF">FB471_4054</name>
</gene>
<dbReference type="PANTHER" id="PTHR30349">
    <property type="entry name" value="PHAGE INTEGRASE-RELATED"/>
    <property type="match status" value="1"/>
</dbReference>
<organism evidence="8 9">
    <name type="scientific">Amycolatopsis cihanbeyliensis</name>
    <dbReference type="NCBI Taxonomy" id="1128664"/>
    <lineage>
        <taxon>Bacteria</taxon>
        <taxon>Bacillati</taxon>
        <taxon>Actinomycetota</taxon>
        <taxon>Actinomycetes</taxon>
        <taxon>Pseudonocardiales</taxon>
        <taxon>Pseudonocardiaceae</taxon>
        <taxon>Amycolatopsis</taxon>
    </lineage>
</organism>
<evidence type="ECO:0000313" key="9">
    <source>
        <dbReference type="Proteomes" id="UP000320876"/>
    </source>
</evidence>
<dbReference type="InterPro" id="IPR044068">
    <property type="entry name" value="CB"/>
</dbReference>
<dbReference type="AlphaFoldDB" id="A0A542DMF5"/>
<dbReference type="Gene3D" id="1.10.150.130">
    <property type="match status" value="1"/>
</dbReference>
<accession>A0A542DMF5</accession>
<dbReference type="InterPro" id="IPR050090">
    <property type="entry name" value="Tyrosine_recombinase_XerCD"/>
</dbReference>
<evidence type="ECO:0000313" key="8">
    <source>
        <dbReference type="EMBL" id="TQJ04268.1"/>
    </source>
</evidence>
<feature type="coiled-coil region" evidence="4">
    <location>
        <begin position="180"/>
        <end position="207"/>
    </location>
</feature>
<keyword evidence="4" id="KW-0175">Coiled coil</keyword>
<dbReference type="SUPFAM" id="SSF56349">
    <property type="entry name" value="DNA breaking-rejoining enzymes"/>
    <property type="match status" value="1"/>
</dbReference>
<dbReference type="GO" id="GO:0015074">
    <property type="term" value="P:DNA integration"/>
    <property type="evidence" value="ECO:0007669"/>
    <property type="project" value="InterPro"/>
</dbReference>
<dbReference type="InterPro" id="IPR013762">
    <property type="entry name" value="Integrase-like_cat_sf"/>
</dbReference>
<dbReference type="PANTHER" id="PTHR30349:SF91">
    <property type="entry name" value="INTA PROTEIN"/>
    <property type="match status" value="1"/>
</dbReference>
<dbReference type="Gene3D" id="1.10.443.10">
    <property type="entry name" value="Intergrase catalytic core"/>
    <property type="match status" value="1"/>
</dbReference>
<feature type="region of interest" description="Disordered" evidence="5">
    <location>
        <begin position="493"/>
        <end position="519"/>
    </location>
</feature>
<evidence type="ECO:0000256" key="2">
    <source>
        <dbReference type="ARBA" id="ARBA00023172"/>
    </source>
</evidence>
<dbReference type="InterPro" id="IPR002104">
    <property type="entry name" value="Integrase_catalytic"/>
</dbReference>
<evidence type="ECO:0000256" key="3">
    <source>
        <dbReference type="PROSITE-ProRule" id="PRU01248"/>
    </source>
</evidence>
<comment type="caution">
    <text evidence="8">The sequence shown here is derived from an EMBL/GenBank/DDBJ whole genome shotgun (WGS) entry which is preliminary data.</text>
</comment>
<name>A0A542DMF5_AMYCI</name>
<feature type="domain" description="Tyr recombinase" evidence="6">
    <location>
        <begin position="288"/>
        <end position="485"/>
    </location>
</feature>
<dbReference type="PROSITE" id="PS51898">
    <property type="entry name" value="TYR_RECOMBINASE"/>
    <property type="match status" value="1"/>
</dbReference>
<keyword evidence="1 3" id="KW-0238">DNA-binding</keyword>
<evidence type="ECO:0000256" key="1">
    <source>
        <dbReference type="ARBA" id="ARBA00023125"/>
    </source>
</evidence>
<dbReference type="RefSeq" id="WP_211358076.1">
    <property type="nucleotide sequence ID" value="NZ_VFML01000001.1"/>
</dbReference>